<keyword evidence="3" id="KW-1185">Reference proteome</keyword>
<evidence type="ECO:0000313" key="3">
    <source>
        <dbReference type="Proteomes" id="UP001583177"/>
    </source>
</evidence>
<name>A0ABR3XCS4_9PEZI</name>
<organism evidence="2 3">
    <name type="scientific">Diaporthe australafricana</name>
    <dbReference type="NCBI Taxonomy" id="127596"/>
    <lineage>
        <taxon>Eukaryota</taxon>
        <taxon>Fungi</taxon>
        <taxon>Dikarya</taxon>
        <taxon>Ascomycota</taxon>
        <taxon>Pezizomycotina</taxon>
        <taxon>Sordariomycetes</taxon>
        <taxon>Sordariomycetidae</taxon>
        <taxon>Diaporthales</taxon>
        <taxon>Diaporthaceae</taxon>
        <taxon>Diaporthe</taxon>
    </lineage>
</organism>
<sequence>MLPSTLVSVYQQYKQDTDSVDSWLAITAKACGYPADLLTTVGLVKRKKHNKKVSQNKHVVAIKDFVPLAEFIAASKKPAAAVPESFVDTINRVIKVRSSFESNMREHGAEPSAEASEKHSFFVGVL</sequence>
<dbReference type="InterPro" id="IPR046539">
    <property type="entry name" value="DUF6604"/>
</dbReference>
<dbReference type="Proteomes" id="UP001583177">
    <property type="component" value="Unassembled WGS sequence"/>
</dbReference>
<gene>
    <name evidence="2" type="ORF">Daus18300_003840</name>
</gene>
<evidence type="ECO:0000259" key="1">
    <source>
        <dbReference type="Pfam" id="PF20253"/>
    </source>
</evidence>
<proteinExistence type="predicted"/>
<dbReference type="PANTHER" id="PTHR38795:SF1">
    <property type="entry name" value="DUF6604 DOMAIN-CONTAINING PROTEIN"/>
    <property type="match status" value="1"/>
</dbReference>
<feature type="domain" description="DUF6604" evidence="1">
    <location>
        <begin position="11"/>
        <end position="126"/>
    </location>
</feature>
<comment type="caution">
    <text evidence="2">The sequence shown here is derived from an EMBL/GenBank/DDBJ whole genome shotgun (WGS) entry which is preliminary data.</text>
</comment>
<reference evidence="2 3" key="1">
    <citation type="journal article" date="2024" name="IMA Fungus">
        <title>IMA Genome - F19 : A genome assembly and annotation guide to empower mycologists, including annotated draft genome sequences of Ceratocystis pirilliformis, Diaporthe australafricana, Fusarium ophioides, Paecilomyces lecythidis, and Sporothrix stenoceras.</title>
        <authorList>
            <person name="Aylward J."/>
            <person name="Wilson A.M."/>
            <person name="Visagie C.M."/>
            <person name="Spraker J."/>
            <person name="Barnes I."/>
            <person name="Buitendag C."/>
            <person name="Ceriani C."/>
            <person name="Del Mar Angel L."/>
            <person name="du Plessis D."/>
            <person name="Fuchs T."/>
            <person name="Gasser K."/>
            <person name="Kramer D."/>
            <person name="Li W."/>
            <person name="Munsamy K."/>
            <person name="Piso A."/>
            <person name="Price J.L."/>
            <person name="Sonnekus B."/>
            <person name="Thomas C."/>
            <person name="van der Nest A."/>
            <person name="van Dijk A."/>
            <person name="van Heerden A."/>
            <person name="van Vuuren N."/>
            <person name="Yilmaz N."/>
            <person name="Duong T.A."/>
            <person name="van der Merwe N.A."/>
            <person name="Wingfield M.J."/>
            <person name="Wingfield B.D."/>
        </authorList>
    </citation>
    <scope>NUCLEOTIDE SEQUENCE [LARGE SCALE GENOMIC DNA]</scope>
    <source>
        <strain evidence="2 3">CMW 18300</strain>
    </source>
</reference>
<dbReference type="PANTHER" id="PTHR38795">
    <property type="entry name" value="DUF6604 DOMAIN-CONTAINING PROTEIN"/>
    <property type="match status" value="1"/>
</dbReference>
<dbReference type="Pfam" id="PF20253">
    <property type="entry name" value="DUF6604"/>
    <property type="match status" value="1"/>
</dbReference>
<dbReference type="EMBL" id="JAWRVE010000025">
    <property type="protein sequence ID" value="KAL1873477.1"/>
    <property type="molecule type" value="Genomic_DNA"/>
</dbReference>
<evidence type="ECO:0000313" key="2">
    <source>
        <dbReference type="EMBL" id="KAL1873477.1"/>
    </source>
</evidence>
<accession>A0ABR3XCS4</accession>
<protein>
    <recommendedName>
        <fullName evidence="1">DUF6604 domain-containing protein</fullName>
    </recommendedName>
</protein>